<evidence type="ECO:0000256" key="6">
    <source>
        <dbReference type="PROSITE-ProRule" id="PRU00339"/>
    </source>
</evidence>
<reference evidence="11 12" key="1">
    <citation type="submission" date="2018-11" db="EMBL/GenBank/DDBJ databases">
        <title>Genomic Encyclopedia of Type Strains, Phase IV (KMG-IV): sequencing the most valuable type-strain genomes for metagenomic binning, comparative biology and taxonomic classification.</title>
        <authorList>
            <person name="Goeker M."/>
        </authorList>
    </citation>
    <scope>NUCLEOTIDE SEQUENCE [LARGE SCALE GENOMIC DNA]</scope>
    <source>
        <strain evidence="11 12">DSM 21945</strain>
    </source>
</reference>
<dbReference type="SUPFAM" id="SSF48452">
    <property type="entry name" value="TPR-like"/>
    <property type="match status" value="2"/>
</dbReference>
<evidence type="ECO:0000256" key="7">
    <source>
        <dbReference type="SAM" id="Coils"/>
    </source>
</evidence>
<keyword evidence="9" id="KW-0732">Signal</keyword>
<dbReference type="PANTHER" id="PTHR46630:SF1">
    <property type="entry name" value="TETRATRICOPEPTIDE REPEAT PROTEIN 29"/>
    <property type="match status" value="1"/>
</dbReference>
<name>A0A3N1NZ24_9GAMM</name>
<feature type="domain" description="MalT-like TPR region" evidence="10">
    <location>
        <begin position="84"/>
        <end position="373"/>
    </location>
</feature>
<evidence type="ECO:0000256" key="3">
    <source>
        <dbReference type="ARBA" id="ARBA00022737"/>
    </source>
</evidence>
<keyword evidence="12" id="KW-1185">Reference proteome</keyword>
<dbReference type="GO" id="GO:0005737">
    <property type="term" value="C:cytoplasm"/>
    <property type="evidence" value="ECO:0007669"/>
    <property type="project" value="UniProtKB-SubCell"/>
</dbReference>
<keyword evidence="3" id="KW-0677">Repeat</keyword>
<keyword evidence="7" id="KW-0175">Coiled coil</keyword>
<comment type="caution">
    <text evidence="11">The sequence shown here is derived from an EMBL/GenBank/DDBJ whole genome shotgun (WGS) entry which is preliminary data.</text>
</comment>
<comment type="subcellular location">
    <subcellularLocation>
        <location evidence="1">Cytoplasm</location>
    </subcellularLocation>
</comment>
<organism evidence="11 12">
    <name type="scientific">Gallaecimonas pentaromativorans</name>
    <dbReference type="NCBI Taxonomy" id="584787"/>
    <lineage>
        <taxon>Bacteria</taxon>
        <taxon>Pseudomonadati</taxon>
        <taxon>Pseudomonadota</taxon>
        <taxon>Gammaproteobacteria</taxon>
        <taxon>Enterobacterales</taxon>
        <taxon>Gallaecimonadaceae</taxon>
        <taxon>Gallaecimonas</taxon>
    </lineage>
</organism>
<keyword evidence="8" id="KW-0472">Membrane</keyword>
<evidence type="ECO:0000256" key="1">
    <source>
        <dbReference type="ARBA" id="ARBA00004496"/>
    </source>
</evidence>
<feature type="transmembrane region" description="Helical" evidence="8">
    <location>
        <begin position="422"/>
        <end position="441"/>
    </location>
</feature>
<keyword evidence="4 6" id="KW-0802">TPR repeat</keyword>
<feature type="chain" id="PRO_5018329584" evidence="9">
    <location>
        <begin position="17"/>
        <end position="671"/>
    </location>
</feature>
<dbReference type="InterPro" id="IPR011990">
    <property type="entry name" value="TPR-like_helical_dom_sf"/>
</dbReference>
<dbReference type="Gene3D" id="1.25.40.10">
    <property type="entry name" value="Tetratricopeptide repeat domain"/>
    <property type="match status" value="3"/>
</dbReference>
<feature type="signal peptide" evidence="9">
    <location>
        <begin position="1"/>
        <end position="16"/>
    </location>
</feature>
<dbReference type="AlphaFoldDB" id="A0A3N1NZ24"/>
<keyword evidence="2" id="KW-0963">Cytoplasm</keyword>
<sequence length="671" mass="75612">MKVWYWLLFLPSLAWASAVDDLRYAMDHRTEPQYRKQLTALVDPAVDEAKRQGDPLLLGEMLYIKANIQSRVRRDYPGSLKTLQLAADALAPLQGKDALKVQMEVWLEQGSLNQYLGHFDKAEFFFSHALAQAKRRDSPKAEAMALYRIGYLQYRKNDIVQALSFLDEASLRLLKEDDPALRLEILSTKGRIFRLNHAYDKALTFLQQALALAQQLKDDTAIPDLLVGIAVTYQEKGDTNSALIESMHALDLYRQQNRPLSEGKALINIASLYIDDPNQQQRAREYLDSAVALYTKNKVDFYLGTALSMRAQLLADKHQAIKDLQRALTLLMERDSVSSWQERQKAQQRLADAYQALGDQDNAIDALRQAMALQAKLTNDDIQDGRQALERLTEQLNQADRLRQSEAGRLLAEEQRQHWRQGSAALLVFALVLMLVALRLWRHNRQLAGKLAGQNQLMTIHPLSGLPNALGLVAQLEPLMDEYQQAHNHSREAGLPPGEPLVLLSLNALFIHHLPMLAGIEESKAILGRFVDKLKAACSHCVIVAQLADDHLLLVIRDEPKLLTELYENLRELTARFVIAEGLEDVRLAVGFNLVPTLTQRSRPLPVSAVLELTRFTLAQADTLLSETRRSAWVSIQALELAPPSLLDGDDIHQQLLQALDRGLLQLRSGH</sequence>
<evidence type="ECO:0000256" key="4">
    <source>
        <dbReference type="ARBA" id="ARBA00022803"/>
    </source>
</evidence>
<dbReference type="Pfam" id="PF17874">
    <property type="entry name" value="TPR_MalT"/>
    <property type="match status" value="1"/>
</dbReference>
<dbReference type="EMBL" id="RJUL01000007">
    <property type="protein sequence ID" value="ROQ24222.1"/>
    <property type="molecule type" value="Genomic_DNA"/>
</dbReference>
<evidence type="ECO:0000313" key="11">
    <source>
        <dbReference type="EMBL" id="ROQ24222.1"/>
    </source>
</evidence>
<feature type="repeat" description="TPR" evidence="6">
    <location>
        <begin position="344"/>
        <end position="377"/>
    </location>
</feature>
<keyword evidence="8" id="KW-1133">Transmembrane helix</keyword>
<dbReference type="STRING" id="584787.GCA_001247655_00702"/>
<protein>
    <submittedName>
        <fullName evidence="11">Tetratricopeptide repeat protein</fullName>
    </submittedName>
</protein>
<evidence type="ECO:0000256" key="2">
    <source>
        <dbReference type="ARBA" id="ARBA00022490"/>
    </source>
</evidence>
<dbReference type="InterPro" id="IPR041617">
    <property type="entry name" value="TPR_MalT"/>
</dbReference>
<evidence type="ECO:0000256" key="5">
    <source>
        <dbReference type="ARBA" id="ARBA00038253"/>
    </source>
</evidence>
<dbReference type="Proteomes" id="UP000268033">
    <property type="component" value="Unassembled WGS sequence"/>
</dbReference>
<dbReference type="InterPro" id="IPR019734">
    <property type="entry name" value="TPR_rpt"/>
</dbReference>
<gene>
    <name evidence="11" type="ORF">EDC28_107103</name>
</gene>
<evidence type="ECO:0000259" key="10">
    <source>
        <dbReference type="Pfam" id="PF17874"/>
    </source>
</evidence>
<accession>A0A3N1NZ24</accession>
<comment type="similarity">
    <text evidence="5">Belongs to the Rap family.</text>
</comment>
<dbReference type="InterPro" id="IPR051476">
    <property type="entry name" value="Bac_ResReg_Asp_Phosphatase"/>
</dbReference>
<proteinExistence type="inferred from homology"/>
<dbReference type="OrthoDB" id="7053629at2"/>
<keyword evidence="8" id="KW-0812">Transmembrane</keyword>
<dbReference type="SMART" id="SM00028">
    <property type="entry name" value="TPR"/>
    <property type="match status" value="5"/>
</dbReference>
<dbReference type="RefSeq" id="WP_050659612.1">
    <property type="nucleotide sequence ID" value="NZ_LFWC01000010.1"/>
</dbReference>
<evidence type="ECO:0000256" key="8">
    <source>
        <dbReference type="SAM" id="Phobius"/>
    </source>
</evidence>
<dbReference type="PROSITE" id="PS50005">
    <property type="entry name" value="TPR"/>
    <property type="match status" value="1"/>
</dbReference>
<evidence type="ECO:0000256" key="9">
    <source>
        <dbReference type="SAM" id="SignalP"/>
    </source>
</evidence>
<evidence type="ECO:0000313" key="12">
    <source>
        <dbReference type="Proteomes" id="UP000268033"/>
    </source>
</evidence>
<feature type="coiled-coil region" evidence="7">
    <location>
        <begin position="375"/>
        <end position="409"/>
    </location>
</feature>
<dbReference type="PANTHER" id="PTHR46630">
    <property type="entry name" value="TETRATRICOPEPTIDE REPEAT PROTEIN 29"/>
    <property type="match status" value="1"/>
</dbReference>